<dbReference type="Proteomes" id="UP000470772">
    <property type="component" value="Unassembled WGS sequence"/>
</dbReference>
<dbReference type="Pfam" id="PF02776">
    <property type="entry name" value="TPP_enzyme_N"/>
    <property type="match status" value="1"/>
</dbReference>
<comment type="caution">
    <text evidence="12">The sequence shown here is derived from an EMBL/GenBank/DDBJ whole genome shotgun (WGS) entry which is preliminary data.</text>
</comment>
<evidence type="ECO:0000259" key="11">
    <source>
        <dbReference type="Pfam" id="PF02776"/>
    </source>
</evidence>
<evidence type="ECO:0000256" key="7">
    <source>
        <dbReference type="RuleBase" id="RU362132"/>
    </source>
</evidence>
<dbReference type="InterPro" id="IPR011766">
    <property type="entry name" value="TPP_enzyme_TPP-bd"/>
</dbReference>
<dbReference type="InterPro" id="IPR029061">
    <property type="entry name" value="THDP-binding"/>
</dbReference>
<evidence type="ECO:0000313" key="12">
    <source>
        <dbReference type="EMBL" id="MUN29015.1"/>
    </source>
</evidence>
<dbReference type="GO" id="GO:0000287">
    <property type="term" value="F:magnesium ion binding"/>
    <property type="evidence" value="ECO:0007669"/>
    <property type="project" value="InterPro"/>
</dbReference>
<evidence type="ECO:0000259" key="10">
    <source>
        <dbReference type="Pfam" id="PF02775"/>
    </source>
</evidence>
<evidence type="ECO:0000256" key="4">
    <source>
        <dbReference type="ARBA" id="ARBA00012691"/>
    </source>
</evidence>
<evidence type="ECO:0000256" key="5">
    <source>
        <dbReference type="ARBA" id="ARBA00023052"/>
    </source>
</evidence>
<dbReference type="GO" id="GO:0019164">
    <property type="term" value="F:pyruvate synthase activity"/>
    <property type="evidence" value="ECO:0007669"/>
    <property type="project" value="UniProtKB-ARBA"/>
</dbReference>
<dbReference type="AlphaFoldDB" id="A0A6A9QP06"/>
<comment type="function">
    <text evidence="1">Catalyzes the coenzyme A-dependent oxidative decarboxylation of different 2-oxoacids such as 2-oxoglutarate, pyruvate and 2-oxobutyrate to form their CoA derivatives.</text>
</comment>
<comment type="catalytic activity">
    <reaction evidence="6">
        <text>a 2-oxocarboxylate + 2 oxidized [2Fe-2S]-[ferredoxin] + CoA = an acyl-CoA + 2 reduced [2Fe-2S]-[ferredoxin] + CO2 + H(+)</text>
        <dbReference type="Rhea" id="RHEA:42316"/>
        <dbReference type="Rhea" id="RHEA-COMP:10000"/>
        <dbReference type="Rhea" id="RHEA-COMP:10001"/>
        <dbReference type="ChEBI" id="CHEBI:15378"/>
        <dbReference type="ChEBI" id="CHEBI:16526"/>
        <dbReference type="ChEBI" id="CHEBI:33737"/>
        <dbReference type="ChEBI" id="CHEBI:33738"/>
        <dbReference type="ChEBI" id="CHEBI:35179"/>
        <dbReference type="ChEBI" id="CHEBI:57287"/>
        <dbReference type="ChEBI" id="CHEBI:58342"/>
        <dbReference type="EC" id="1.2.7.11"/>
    </reaction>
</comment>
<dbReference type="Pfam" id="PF00205">
    <property type="entry name" value="TPP_enzyme_M"/>
    <property type="match status" value="1"/>
</dbReference>
<dbReference type="InterPro" id="IPR047212">
    <property type="entry name" value="TPP_POXB-like"/>
</dbReference>
<dbReference type="GO" id="GO:0030976">
    <property type="term" value="F:thiamine pyrophosphate binding"/>
    <property type="evidence" value="ECO:0007669"/>
    <property type="project" value="InterPro"/>
</dbReference>
<evidence type="ECO:0000256" key="6">
    <source>
        <dbReference type="ARBA" id="ARBA00048893"/>
    </source>
</evidence>
<feature type="domain" description="Thiamine pyrophosphate enzyme central" evidence="9">
    <location>
        <begin position="188"/>
        <end position="311"/>
    </location>
</feature>
<reference evidence="12 13" key="1">
    <citation type="submission" date="2019-10" db="EMBL/GenBank/DDBJ databases">
        <title>Sequencing and Assembly of Multiple Reported Metal-Biooxidizing Members of the Extremely Thermoacidophilic Archaeal Family Sulfolobaceae.</title>
        <authorList>
            <person name="Counts J.A."/>
            <person name="Kelly R.M."/>
        </authorList>
    </citation>
    <scope>NUCLEOTIDE SEQUENCE [LARGE SCALE GENOMIC DNA]</scope>
    <source>
        <strain evidence="12 13">DSM 6482</strain>
    </source>
</reference>
<dbReference type="Pfam" id="PF02775">
    <property type="entry name" value="TPP_enzyme_C"/>
    <property type="match status" value="1"/>
</dbReference>
<evidence type="ECO:0000256" key="1">
    <source>
        <dbReference type="ARBA" id="ARBA00003908"/>
    </source>
</evidence>
<dbReference type="PANTHER" id="PTHR42981:SF2">
    <property type="entry name" value="PYRUVATE DEHYDROGENASE [UBIQUINONE]"/>
    <property type="match status" value="1"/>
</dbReference>
<keyword evidence="12" id="KW-0670">Pyruvate</keyword>
<evidence type="ECO:0000256" key="8">
    <source>
        <dbReference type="SAM" id="Coils"/>
    </source>
</evidence>
<proteinExistence type="inferred from homology"/>
<feature type="domain" description="Thiamine pyrophosphate enzyme N-terminal TPP-binding" evidence="11">
    <location>
        <begin position="3"/>
        <end position="116"/>
    </location>
</feature>
<dbReference type="NCBIfam" id="NF005040">
    <property type="entry name" value="PRK06457.1"/>
    <property type="match status" value="1"/>
</dbReference>
<comment type="similarity">
    <text evidence="2 7">Belongs to the TPP enzyme family.</text>
</comment>
<dbReference type="EC" id="1.2.7.11" evidence="4"/>
<dbReference type="RefSeq" id="WP_054838907.1">
    <property type="nucleotide sequence ID" value="NZ_BBBY01000024.1"/>
</dbReference>
<dbReference type="SUPFAM" id="SSF52518">
    <property type="entry name" value="Thiamin diphosphate-binding fold (THDP-binding)"/>
    <property type="match status" value="2"/>
</dbReference>
<gene>
    <name evidence="12" type="ORF">GC250_06100</name>
</gene>
<dbReference type="FunFam" id="3.40.50.970:FF:000007">
    <property type="entry name" value="Acetolactate synthase"/>
    <property type="match status" value="1"/>
</dbReference>
<evidence type="ECO:0000259" key="9">
    <source>
        <dbReference type="Pfam" id="PF00205"/>
    </source>
</evidence>
<dbReference type="GO" id="GO:0018491">
    <property type="term" value="F:2-oxobutyrate synthase activity"/>
    <property type="evidence" value="ECO:0007669"/>
    <property type="project" value="UniProtKB-ARBA"/>
</dbReference>
<dbReference type="EMBL" id="WGGD01000005">
    <property type="protein sequence ID" value="MUN29015.1"/>
    <property type="molecule type" value="Genomic_DNA"/>
</dbReference>
<evidence type="ECO:0000313" key="13">
    <source>
        <dbReference type="Proteomes" id="UP000470772"/>
    </source>
</evidence>
<comment type="subunit">
    <text evidence="3">Heterodimer composed of an alpha and a beta subunit.</text>
</comment>
<keyword evidence="8" id="KW-0175">Coiled coil</keyword>
<sequence length="550" mass="61440">MTSVAEVIAKVLEENGIERVYGVPGDSIDPFVDAIRQSKRIKYIQVRHEEGAAFAAGAEAKITGKPAVCMGTSGPGSIHLINGLYDAKMDHIPLIALTGQVETDMLGHDYFQEVNLLKLMDDVSVFNEMVIDPKNAEYLIRRAIREAVTKKGVAHLNLPVNVLRMSTDYHKAEETKTPEMDYIIDFTDVVNMINEAKKPAILIGGGSRGASTEINQFAEKIGSPVIYALNGKGVLPDDDPKVMGGLGLLGSKPSMEAIDHTDLLIMLGTSFPYVNFFPKDIKVIQVDIDPSNMGKRIHPNVKFPVPVRSFLKIREKVKEKEEKYYHKMKEIKEDWLKDLEKQENERSSPLKPQRVARLISQRCEKDAVIVTDVGNVTMWTARHFRASGKQTFIFSPWLGSMGVGIPSAVGASLATGKQVIAFVGDGGFAMTMMEMITARKYNLPIKIIVYNNSKLGMIKFEQEVMGYPEWGVDLWNPDFMKLSDAMGFVGMRMSDFDESESVVEKFLNLKEPALLEAVVDPNERPMPPKLTFSQAEKYVISIFRERLEKL</sequence>
<dbReference type="PANTHER" id="PTHR42981">
    <property type="entry name" value="PYRUVATE DEHYDROGENASE [UBIQUINONE]"/>
    <property type="match status" value="1"/>
</dbReference>
<dbReference type="CDD" id="cd07039">
    <property type="entry name" value="TPP_PYR_POX"/>
    <property type="match status" value="1"/>
</dbReference>
<dbReference type="InterPro" id="IPR047211">
    <property type="entry name" value="POXB-like"/>
</dbReference>
<protein>
    <recommendedName>
        <fullName evidence="4">2-oxoacid oxidoreductase (ferredoxin)</fullName>
        <ecNumber evidence="4">1.2.7.11</ecNumber>
    </recommendedName>
</protein>
<feature type="domain" description="Thiamine pyrophosphate enzyme TPP-binding" evidence="10">
    <location>
        <begin position="372"/>
        <end position="516"/>
    </location>
</feature>
<keyword evidence="5 7" id="KW-0786">Thiamine pyrophosphate</keyword>
<dbReference type="OrthoDB" id="6837at2157"/>
<evidence type="ECO:0000256" key="3">
    <source>
        <dbReference type="ARBA" id="ARBA00011631"/>
    </source>
</evidence>
<dbReference type="SUPFAM" id="SSF52467">
    <property type="entry name" value="DHS-like NAD/FAD-binding domain"/>
    <property type="match status" value="1"/>
</dbReference>
<dbReference type="InterPro" id="IPR029035">
    <property type="entry name" value="DHS-like_NAD/FAD-binding_dom"/>
</dbReference>
<dbReference type="InterPro" id="IPR047210">
    <property type="entry name" value="TPP_PYR_POXB-like"/>
</dbReference>
<organism evidence="12 13">
    <name type="scientific">Sulfuracidifex metallicus DSM 6482 = JCM 9184</name>
    <dbReference type="NCBI Taxonomy" id="523847"/>
    <lineage>
        <taxon>Archaea</taxon>
        <taxon>Thermoproteota</taxon>
        <taxon>Thermoprotei</taxon>
        <taxon>Sulfolobales</taxon>
        <taxon>Sulfolobaceae</taxon>
        <taxon>Sulfuracidifex</taxon>
    </lineage>
</organism>
<feature type="coiled-coil region" evidence="8">
    <location>
        <begin position="314"/>
        <end position="345"/>
    </location>
</feature>
<keyword evidence="13" id="KW-1185">Reference proteome</keyword>
<accession>A0A6A9QP06</accession>
<name>A0A6A9QP06_SULME</name>
<dbReference type="InterPro" id="IPR012001">
    <property type="entry name" value="Thiamin_PyroP_enz_TPP-bd_dom"/>
</dbReference>
<dbReference type="InterPro" id="IPR012000">
    <property type="entry name" value="Thiamin_PyroP_enz_cen_dom"/>
</dbReference>
<dbReference type="CDD" id="cd02014">
    <property type="entry name" value="TPP_POX"/>
    <property type="match status" value="1"/>
</dbReference>
<dbReference type="Gene3D" id="3.40.50.1220">
    <property type="entry name" value="TPP-binding domain"/>
    <property type="match status" value="1"/>
</dbReference>
<dbReference type="Gene3D" id="3.40.50.970">
    <property type="match status" value="2"/>
</dbReference>
<dbReference type="GO" id="GO:0047553">
    <property type="term" value="F:2-oxoglutarate synthase activity"/>
    <property type="evidence" value="ECO:0007669"/>
    <property type="project" value="UniProtKB-ARBA"/>
</dbReference>
<evidence type="ECO:0000256" key="2">
    <source>
        <dbReference type="ARBA" id="ARBA00007812"/>
    </source>
</evidence>